<dbReference type="AlphaFoldDB" id="A0A3M7RN18"/>
<dbReference type="Gene3D" id="3.90.1720.10">
    <property type="entry name" value="endopeptidase domain like (from Nostoc punctiforme)"/>
    <property type="match status" value="1"/>
</dbReference>
<dbReference type="STRING" id="10195.A0A3M7RN18"/>
<evidence type="ECO:0000256" key="2">
    <source>
        <dbReference type="ARBA" id="ARBA00022679"/>
    </source>
</evidence>
<comment type="similarity">
    <text evidence="1">Belongs to the H-rev107 family.</text>
</comment>
<evidence type="ECO:0000259" key="5">
    <source>
        <dbReference type="PROSITE" id="PS51934"/>
    </source>
</evidence>
<dbReference type="PANTHER" id="PTHR13943">
    <property type="entry name" value="HRAS-LIKE SUPPRESSOR - RELATED"/>
    <property type="match status" value="1"/>
</dbReference>
<dbReference type="InterPro" id="IPR051496">
    <property type="entry name" value="H-rev107_PLA/AT"/>
</dbReference>
<dbReference type="Pfam" id="PF04970">
    <property type="entry name" value="LRAT"/>
    <property type="match status" value="1"/>
</dbReference>
<dbReference type="GO" id="GO:0016410">
    <property type="term" value="F:N-acyltransferase activity"/>
    <property type="evidence" value="ECO:0007669"/>
    <property type="project" value="TreeGrafter"/>
</dbReference>
<keyword evidence="7" id="KW-1185">Reference proteome</keyword>
<dbReference type="GO" id="GO:0005737">
    <property type="term" value="C:cytoplasm"/>
    <property type="evidence" value="ECO:0007669"/>
    <property type="project" value="TreeGrafter"/>
</dbReference>
<proteinExistence type="inferred from homology"/>
<protein>
    <submittedName>
        <fullName evidence="6">HRAS-like suppressor 3</fullName>
    </submittedName>
</protein>
<organism evidence="6 7">
    <name type="scientific">Brachionus plicatilis</name>
    <name type="common">Marine rotifer</name>
    <name type="synonym">Brachionus muelleri</name>
    <dbReference type="NCBI Taxonomy" id="10195"/>
    <lineage>
        <taxon>Eukaryota</taxon>
        <taxon>Metazoa</taxon>
        <taxon>Spiralia</taxon>
        <taxon>Gnathifera</taxon>
        <taxon>Rotifera</taxon>
        <taxon>Eurotatoria</taxon>
        <taxon>Monogononta</taxon>
        <taxon>Pseudotrocha</taxon>
        <taxon>Ploima</taxon>
        <taxon>Brachionidae</taxon>
        <taxon>Brachionus</taxon>
    </lineage>
</organism>
<sequence length="185" mass="21433">MKFSPSLYIDQIESSYCIIDQTHFFDFDHGDENARLMHNKQVLSHLIPGDLIELKRKIYSNWAIYIGKSAVVHFENETQPSVDGMNFCGINGATVVIDDYWNVAKEAYAFRNNLWDRVFNPLPIEQILTRAFSKVGTTRFSFFSSNCENFAKYCRYGIDSTDQAFKLIRFGNLITKNLRNILNMS</sequence>
<evidence type="ECO:0000313" key="6">
    <source>
        <dbReference type="EMBL" id="RNA24820.1"/>
    </source>
</evidence>
<name>A0A3M7RN18_BRAPC</name>
<dbReference type="GO" id="GO:0008970">
    <property type="term" value="F:phospholipase A1 activity"/>
    <property type="evidence" value="ECO:0007669"/>
    <property type="project" value="TreeGrafter"/>
</dbReference>
<evidence type="ECO:0000256" key="4">
    <source>
        <dbReference type="ARBA" id="ARBA00023098"/>
    </source>
</evidence>
<keyword evidence="4" id="KW-0443">Lipid metabolism</keyword>
<keyword evidence="2" id="KW-0808">Transferase</keyword>
<dbReference type="InterPro" id="IPR007053">
    <property type="entry name" value="LRAT_dom"/>
</dbReference>
<dbReference type="EMBL" id="REGN01003046">
    <property type="protein sequence ID" value="RNA24820.1"/>
    <property type="molecule type" value="Genomic_DNA"/>
</dbReference>
<reference evidence="6 7" key="1">
    <citation type="journal article" date="2018" name="Sci. Rep.">
        <title>Genomic signatures of local adaptation to the degree of environmental predictability in rotifers.</title>
        <authorList>
            <person name="Franch-Gras L."/>
            <person name="Hahn C."/>
            <person name="Garcia-Roger E.M."/>
            <person name="Carmona M.J."/>
            <person name="Serra M."/>
            <person name="Gomez A."/>
        </authorList>
    </citation>
    <scope>NUCLEOTIDE SEQUENCE [LARGE SCALE GENOMIC DNA]</scope>
    <source>
        <strain evidence="6">HYR1</strain>
    </source>
</reference>
<dbReference type="GO" id="GO:0070292">
    <property type="term" value="P:N-acylphosphatidylethanolamine metabolic process"/>
    <property type="evidence" value="ECO:0007669"/>
    <property type="project" value="TreeGrafter"/>
</dbReference>
<accession>A0A3M7RN18</accession>
<gene>
    <name evidence="6" type="ORF">BpHYR1_038476</name>
</gene>
<dbReference type="PROSITE" id="PS51934">
    <property type="entry name" value="LRAT"/>
    <property type="match status" value="1"/>
</dbReference>
<feature type="domain" description="LRAT" evidence="5">
    <location>
        <begin position="51"/>
        <end position="163"/>
    </location>
</feature>
<dbReference type="Proteomes" id="UP000276133">
    <property type="component" value="Unassembled WGS sequence"/>
</dbReference>
<evidence type="ECO:0000256" key="3">
    <source>
        <dbReference type="ARBA" id="ARBA00022801"/>
    </source>
</evidence>
<dbReference type="OrthoDB" id="421951at2759"/>
<evidence type="ECO:0000313" key="7">
    <source>
        <dbReference type="Proteomes" id="UP000276133"/>
    </source>
</evidence>
<keyword evidence="3" id="KW-0378">Hydrolase</keyword>
<dbReference type="PANTHER" id="PTHR13943:SF77">
    <property type="entry name" value="LRAT DOMAIN-CONTAINING PROTEIN"/>
    <property type="match status" value="1"/>
</dbReference>
<dbReference type="GO" id="GO:0004623">
    <property type="term" value="F:phospholipase A2 activity"/>
    <property type="evidence" value="ECO:0007669"/>
    <property type="project" value="TreeGrafter"/>
</dbReference>
<evidence type="ECO:0000256" key="1">
    <source>
        <dbReference type="ARBA" id="ARBA00007824"/>
    </source>
</evidence>
<comment type="caution">
    <text evidence="6">The sequence shown here is derived from an EMBL/GenBank/DDBJ whole genome shotgun (WGS) entry which is preliminary data.</text>
</comment>